<gene>
    <name evidence="1" type="ORF">QFC20_007613</name>
</gene>
<sequence length="315" mass="35056">MPAPTHRVLFKPIENSETGGCHIDVYLPKDPKGAPIAWMIHGGGFTIGGSHHIPVDQVEWFLEQGVAVVSHEYRLLPHASIEDIREDNLDAYTWILNDLNSTLKTELNTTKIAVLGWSAGGTSLLYLAHDAHQAGLQSPTCLIPTYPKVQMNDDKARPRSALKEACSKEDWEAIERLNRAPVCTGYHHGITWYKDDPSDRAIWMKATMRSGTMHSAWMRCDPPYPAKYSPINILADFYPPTFVVVATADWLIPPAESHSVVEKLKGFGVEATYAEAKGMGHGVCEDAKSSWPEDQDWWVEAILPSLEWAVSKLNA</sequence>
<evidence type="ECO:0000313" key="1">
    <source>
        <dbReference type="EMBL" id="KAJ9091499.1"/>
    </source>
</evidence>
<name>A0ACC2UXP3_9TREE</name>
<organism evidence="1 2">
    <name type="scientific">Naganishia adeliensis</name>
    <dbReference type="NCBI Taxonomy" id="92952"/>
    <lineage>
        <taxon>Eukaryota</taxon>
        <taxon>Fungi</taxon>
        <taxon>Dikarya</taxon>
        <taxon>Basidiomycota</taxon>
        <taxon>Agaricomycotina</taxon>
        <taxon>Tremellomycetes</taxon>
        <taxon>Filobasidiales</taxon>
        <taxon>Filobasidiaceae</taxon>
        <taxon>Naganishia</taxon>
    </lineage>
</organism>
<reference evidence="1" key="1">
    <citation type="submission" date="2023-04" db="EMBL/GenBank/DDBJ databases">
        <title>Draft Genome sequencing of Naganishia species isolated from polar environments using Oxford Nanopore Technology.</title>
        <authorList>
            <person name="Leo P."/>
            <person name="Venkateswaran K."/>
        </authorList>
    </citation>
    <scope>NUCLEOTIDE SEQUENCE</scope>
    <source>
        <strain evidence="1">MNA-CCFEE 5262</strain>
    </source>
</reference>
<evidence type="ECO:0000313" key="2">
    <source>
        <dbReference type="Proteomes" id="UP001230649"/>
    </source>
</evidence>
<dbReference type="Proteomes" id="UP001230649">
    <property type="component" value="Unassembled WGS sequence"/>
</dbReference>
<keyword evidence="2" id="KW-1185">Reference proteome</keyword>
<protein>
    <submittedName>
        <fullName evidence="1">Uncharacterized protein</fullName>
    </submittedName>
</protein>
<proteinExistence type="predicted"/>
<dbReference type="EMBL" id="JASBWS010000199">
    <property type="protein sequence ID" value="KAJ9091499.1"/>
    <property type="molecule type" value="Genomic_DNA"/>
</dbReference>
<accession>A0ACC2UXP3</accession>
<comment type="caution">
    <text evidence="1">The sequence shown here is derived from an EMBL/GenBank/DDBJ whole genome shotgun (WGS) entry which is preliminary data.</text>
</comment>